<protein>
    <submittedName>
        <fullName evidence="1">CLUMA_CG016362, isoform A</fullName>
    </submittedName>
</protein>
<dbReference type="Proteomes" id="UP000183832">
    <property type="component" value="Unassembled WGS sequence"/>
</dbReference>
<gene>
    <name evidence="1" type="ORF">CLUMA_CG016362</name>
</gene>
<accession>A0A1J1IYJ3</accession>
<proteinExistence type="predicted"/>
<evidence type="ECO:0000313" key="2">
    <source>
        <dbReference type="Proteomes" id="UP000183832"/>
    </source>
</evidence>
<feature type="non-terminal residue" evidence="1">
    <location>
        <position position="1"/>
    </location>
</feature>
<organism evidence="1 2">
    <name type="scientific">Clunio marinus</name>
    <dbReference type="NCBI Taxonomy" id="568069"/>
    <lineage>
        <taxon>Eukaryota</taxon>
        <taxon>Metazoa</taxon>
        <taxon>Ecdysozoa</taxon>
        <taxon>Arthropoda</taxon>
        <taxon>Hexapoda</taxon>
        <taxon>Insecta</taxon>
        <taxon>Pterygota</taxon>
        <taxon>Neoptera</taxon>
        <taxon>Endopterygota</taxon>
        <taxon>Diptera</taxon>
        <taxon>Nematocera</taxon>
        <taxon>Chironomoidea</taxon>
        <taxon>Chironomidae</taxon>
        <taxon>Clunio</taxon>
    </lineage>
</organism>
<keyword evidence="2" id="KW-1185">Reference proteome</keyword>
<reference evidence="1 2" key="1">
    <citation type="submission" date="2015-04" db="EMBL/GenBank/DDBJ databases">
        <authorList>
            <person name="Syromyatnikov M.Y."/>
            <person name="Popov V.N."/>
        </authorList>
    </citation>
    <scope>NUCLEOTIDE SEQUENCE [LARGE SCALE GENOMIC DNA]</scope>
</reference>
<dbReference type="EMBL" id="CVRI01000059">
    <property type="protein sequence ID" value="CRL03649.1"/>
    <property type="molecule type" value="Genomic_DNA"/>
</dbReference>
<sequence length="64" mass="7230">NFRTTLTSNILSDTISWIFRTSNSPANRFCSVAGYFTSTTSTWIIIRNFFTNVINCAINLTTTI</sequence>
<evidence type="ECO:0000313" key="1">
    <source>
        <dbReference type="EMBL" id="CRL03649.1"/>
    </source>
</evidence>
<name>A0A1J1IYJ3_9DIPT</name>
<dbReference type="AlphaFoldDB" id="A0A1J1IYJ3"/>